<dbReference type="InterPro" id="IPR050267">
    <property type="entry name" value="Anti-sigma-factor_SerPK"/>
</dbReference>
<dbReference type="InterPro" id="IPR036890">
    <property type="entry name" value="HATPase_C_sf"/>
</dbReference>
<dbReference type="Gene3D" id="3.30.565.10">
    <property type="entry name" value="Histidine kinase-like ATPase, C-terminal domain"/>
    <property type="match status" value="1"/>
</dbReference>
<sequence>MIIADVDVHPGGPGEPVGRCVDPRCPGKMDAMTSLPASVPYPQAAEICRWTLAAFGDLGNLRAALRDAVSGTLTTEKGDAVERMALVVTELATNALRHGLPPTVVRLLREGDRLIIDVADHDRHAEPTVDAGRPLGAGGLGLQLTRTFAADVGWYATDMTKHVWASFPS</sequence>
<dbReference type="Proteomes" id="UP000637628">
    <property type="component" value="Unassembled WGS sequence"/>
</dbReference>
<dbReference type="RefSeq" id="WP_239133143.1">
    <property type="nucleotide sequence ID" value="NZ_BAAATX010000034.1"/>
</dbReference>
<dbReference type="PANTHER" id="PTHR35526">
    <property type="entry name" value="ANTI-SIGMA-F FACTOR RSBW-RELATED"/>
    <property type="match status" value="1"/>
</dbReference>
<dbReference type="EMBL" id="BOML01000075">
    <property type="protein sequence ID" value="GIE07225.1"/>
    <property type="molecule type" value="Genomic_DNA"/>
</dbReference>
<keyword evidence="1" id="KW-0723">Serine/threonine-protein kinase</keyword>
<accession>A0ABQ3ZBL4</accession>
<name>A0ABQ3ZBL4_9ACTN</name>
<dbReference type="Pfam" id="PF13581">
    <property type="entry name" value="HATPase_c_2"/>
    <property type="match status" value="1"/>
</dbReference>
<dbReference type="InterPro" id="IPR003594">
    <property type="entry name" value="HATPase_dom"/>
</dbReference>
<keyword evidence="3" id="KW-0808">Transferase</keyword>
<keyword evidence="3" id="KW-0418">Kinase</keyword>
<comment type="caution">
    <text evidence="3">The sequence shown here is derived from an EMBL/GenBank/DDBJ whole genome shotgun (WGS) entry which is preliminary data.</text>
</comment>
<organism evidence="3 4">
    <name type="scientific">Paractinoplanes durhamensis</name>
    <dbReference type="NCBI Taxonomy" id="113563"/>
    <lineage>
        <taxon>Bacteria</taxon>
        <taxon>Bacillati</taxon>
        <taxon>Actinomycetota</taxon>
        <taxon>Actinomycetes</taxon>
        <taxon>Micromonosporales</taxon>
        <taxon>Micromonosporaceae</taxon>
        <taxon>Paractinoplanes</taxon>
    </lineage>
</organism>
<feature type="domain" description="Histidine kinase/HSP90-like ATPase" evidence="2">
    <location>
        <begin position="60"/>
        <end position="165"/>
    </location>
</feature>
<proteinExistence type="predicted"/>
<dbReference type="GO" id="GO:0016301">
    <property type="term" value="F:kinase activity"/>
    <property type="evidence" value="ECO:0007669"/>
    <property type="project" value="UniProtKB-KW"/>
</dbReference>
<evidence type="ECO:0000313" key="4">
    <source>
        <dbReference type="Proteomes" id="UP000637628"/>
    </source>
</evidence>
<dbReference type="CDD" id="cd16936">
    <property type="entry name" value="HATPase_RsbW-like"/>
    <property type="match status" value="1"/>
</dbReference>
<gene>
    <name evidence="3" type="ORF">Adu01nite_85750</name>
</gene>
<dbReference type="PANTHER" id="PTHR35526:SF3">
    <property type="entry name" value="ANTI-SIGMA-F FACTOR RSBW"/>
    <property type="match status" value="1"/>
</dbReference>
<protein>
    <submittedName>
        <fullName evidence="3">Histidine kinase</fullName>
    </submittedName>
</protein>
<evidence type="ECO:0000313" key="3">
    <source>
        <dbReference type="EMBL" id="GIE07225.1"/>
    </source>
</evidence>
<reference evidence="3 4" key="1">
    <citation type="submission" date="2021-01" db="EMBL/GenBank/DDBJ databases">
        <title>Whole genome shotgun sequence of Actinoplanes durhamensis NBRC 14914.</title>
        <authorList>
            <person name="Komaki H."/>
            <person name="Tamura T."/>
        </authorList>
    </citation>
    <scope>NUCLEOTIDE SEQUENCE [LARGE SCALE GENOMIC DNA]</scope>
    <source>
        <strain evidence="3 4">NBRC 14914</strain>
    </source>
</reference>
<evidence type="ECO:0000256" key="1">
    <source>
        <dbReference type="ARBA" id="ARBA00022527"/>
    </source>
</evidence>
<dbReference type="SUPFAM" id="SSF55874">
    <property type="entry name" value="ATPase domain of HSP90 chaperone/DNA topoisomerase II/histidine kinase"/>
    <property type="match status" value="1"/>
</dbReference>
<evidence type="ECO:0000259" key="2">
    <source>
        <dbReference type="Pfam" id="PF13581"/>
    </source>
</evidence>
<keyword evidence="4" id="KW-1185">Reference proteome</keyword>